<accession>A0A430I1S7</accession>
<dbReference type="Proteomes" id="UP000274907">
    <property type="component" value="Unassembled WGS sequence"/>
</dbReference>
<feature type="transmembrane region" description="Helical" evidence="1">
    <location>
        <begin position="75"/>
        <end position="96"/>
    </location>
</feature>
<protein>
    <recommendedName>
        <fullName evidence="4">GAP family protein</fullName>
    </recommendedName>
</protein>
<feature type="transmembrane region" description="Helical" evidence="1">
    <location>
        <begin position="156"/>
        <end position="177"/>
    </location>
</feature>
<evidence type="ECO:0008006" key="4">
    <source>
        <dbReference type="Google" id="ProtNLM"/>
    </source>
</evidence>
<name>A0A430I1S7_9CORY</name>
<evidence type="ECO:0000313" key="2">
    <source>
        <dbReference type="EMBL" id="RSZ65642.1"/>
    </source>
</evidence>
<feature type="transmembrane region" description="Helical" evidence="1">
    <location>
        <begin position="117"/>
        <end position="144"/>
    </location>
</feature>
<reference evidence="2 3" key="1">
    <citation type="submission" date="2018-12" db="EMBL/GenBank/DDBJ databases">
        <title>YIM 101343 draft genome.</title>
        <authorList>
            <person name="Chen X."/>
        </authorList>
    </citation>
    <scope>NUCLEOTIDE SEQUENCE [LARGE SCALE GENOMIC DNA]</scope>
    <source>
        <strain evidence="2 3">YIM 101343</strain>
    </source>
</reference>
<sequence length="220" mass="23483">MFQAVSFALLDSLNALLIGVIVALGVMLPRTGRYRRIVTLLIAGDWLGVFLLALVTMLIFDGLGDLVQRALESPVFGILLIATGLITLVLTVRSSGNGDSALVRRLLGPLKEPSVKTVGVGFVLGVTQSATSLPFFTGLAFLSVSGYGPAVRYVGLIFYASLALSLPALSAFFVGMVRAYPYSPFGRAFEYMRVRQELMVRIAGYVVAVALTVFGIATLL</sequence>
<organism evidence="2 3">
    <name type="scientific">Corynebacterium hylobatis</name>
    <dbReference type="NCBI Taxonomy" id="1859290"/>
    <lineage>
        <taxon>Bacteria</taxon>
        <taxon>Bacillati</taxon>
        <taxon>Actinomycetota</taxon>
        <taxon>Actinomycetes</taxon>
        <taxon>Mycobacteriales</taxon>
        <taxon>Corynebacteriaceae</taxon>
        <taxon>Corynebacterium</taxon>
    </lineage>
</organism>
<dbReference type="AlphaFoldDB" id="A0A430I1S7"/>
<dbReference type="RefSeq" id="WP_126119737.1">
    <property type="nucleotide sequence ID" value="NZ_RXHJ01000002.1"/>
</dbReference>
<dbReference type="OrthoDB" id="4375110at2"/>
<evidence type="ECO:0000256" key="1">
    <source>
        <dbReference type="SAM" id="Phobius"/>
    </source>
</evidence>
<feature type="transmembrane region" description="Helical" evidence="1">
    <location>
        <begin position="40"/>
        <end position="60"/>
    </location>
</feature>
<feature type="transmembrane region" description="Helical" evidence="1">
    <location>
        <begin position="198"/>
        <end position="219"/>
    </location>
</feature>
<gene>
    <name evidence="2" type="ORF">EAH68_02530</name>
</gene>
<keyword evidence="1" id="KW-0472">Membrane</keyword>
<evidence type="ECO:0000313" key="3">
    <source>
        <dbReference type="Proteomes" id="UP000274907"/>
    </source>
</evidence>
<keyword evidence="3" id="KW-1185">Reference proteome</keyword>
<proteinExistence type="predicted"/>
<dbReference type="EMBL" id="RXHJ01000002">
    <property type="protein sequence ID" value="RSZ65642.1"/>
    <property type="molecule type" value="Genomic_DNA"/>
</dbReference>
<keyword evidence="1" id="KW-0812">Transmembrane</keyword>
<keyword evidence="1" id="KW-1133">Transmembrane helix</keyword>
<comment type="caution">
    <text evidence="2">The sequence shown here is derived from an EMBL/GenBank/DDBJ whole genome shotgun (WGS) entry which is preliminary data.</text>
</comment>
<feature type="transmembrane region" description="Helical" evidence="1">
    <location>
        <begin position="6"/>
        <end position="28"/>
    </location>
</feature>